<evidence type="ECO:0008006" key="4">
    <source>
        <dbReference type="Google" id="ProtNLM"/>
    </source>
</evidence>
<keyword evidence="3" id="KW-1185">Reference proteome</keyword>
<feature type="chain" id="PRO_5019286029" description="SipW-cognate class signal peptide" evidence="1">
    <location>
        <begin position="24"/>
        <end position="320"/>
    </location>
</feature>
<accession>A0A449BLL2</accession>
<protein>
    <recommendedName>
        <fullName evidence="4">SipW-cognate class signal peptide</fullName>
    </recommendedName>
</protein>
<dbReference type="AlphaFoldDB" id="A0A449BLL2"/>
<gene>
    <name evidence="2" type="ORF">NCTC10172_01402</name>
</gene>
<dbReference type="EMBL" id="LR215050">
    <property type="protein sequence ID" value="VEU83326.1"/>
    <property type="molecule type" value="Genomic_DNA"/>
</dbReference>
<feature type="signal peptide" evidence="1">
    <location>
        <begin position="1"/>
        <end position="23"/>
    </location>
</feature>
<reference evidence="2 3" key="1">
    <citation type="submission" date="2019-01" db="EMBL/GenBank/DDBJ databases">
        <authorList>
            <consortium name="Pathogen Informatics"/>
        </authorList>
    </citation>
    <scope>NUCLEOTIDE SEQUENCE [LARGE SCALE GENOMIC DNA]</scope>
    <source>
        <strain evidence="2 3">NCTC10172</strain>
    </source>
</reference>
<name>A0A449BLL2_9MOLU</name>
<dbReference type="Proteomes" id="UP000290909">
    <property type="component" value="Chromosome"/>
</dbReference>
<evidence type="ECO:0000313" key="3">
    <source>
        <dbReference type="Proteomes" id="UP000290909"/>
    </source>
</evidence>
<sequence>MSSLTKKLFISVLTLIVTVGAFAATTFAWFTLGNQAQVGRIDANVQSAEGLDISLDGSNWKSNISSAEINSFLFTGAPDFTFRALTSKDGKSILSPNDVKVDASTSPALDEDYLTEGFIYFELHFRSNQAGVVKLSNLALTSNPGTFNADQTFLAINNSGSYTVTSYDPEAEDHSGTQVITSVLDAIRVSFEYGANVTVYESAASTTNTLTNATNAPTFAGAHSYFVEKGNALLGISKVTNPSDYESLLTTELGNIELPSTSQTFPTGGANALSVLTLASGVSQSIKVRVWVEGWDAQAYNAIFESQLGLALTFDFTPNA</sequence>
<proteinExistence type="predicted"/>
<evidence type="ECO:0000313" key="2">
    <source>
        <dbReference type="EMBL" id="VEU83326.1"/>
    </source>
</evidence>
<keyword evidence="1" id="KW-0732">Signal</keyword>
<organism evidence="2 3">
    <name type="scientific">Acholeplasma hippikon</name>
    <dbReference type="NCBI Taxonomy" id="264636"/>
    <lineage>
        <taxon>Bacteria</taxon>
        <taxon>Bacillati</taxon>
        <taxon>Mycoplasmatota</taxon>
        <taxon>Mollicutes</taxon>
        <taxon>Acholeplasmatales</taxon>
        <taxon>Acholeplasmataceae</taxon>
        <taxon>Acholeplasma</taxon>
    </lineage>
</organism>
<evidence type="ECO:0000256" key="1">
    <source>
        <dbReference type="SAM" id="SignalP"/>
    </source>
</evidence>
<dbReference type="RefSeq" id="WP_035368802.1">
    <property type="nucleotide sequence ID" value="NZ_LR215050.1"/>
</dbReference>
<dbReference type="KEGG" id="ahk:NCTC10172_01402"/>
<dbReference type="STRING" id="1408416.GCA_000702765_00565"/>